<sequence>MFTPMSFGLLAFASLLVLCRGQVFPDGCTLQDQCYESAAAEALELVEKHDQIIPLCEALKNDTGFQNCAVAYGNDSCDTNPWTGPANAFVESLCSEDNLRIFSAAHSPHGQCFHLNFAVECAAKALVQYESIGKFLRSERNESVCSTVSTELRRCAAGVYEGCTQKESIRTALNGVMGALLHSVGCQDSKDAEGPHSGDQPPTPQAPSSSGSSDCETRMTHVTACLREILSPNTVANELLEKVRTQPMDYDETFCRTYENVIECKKNILNSDCYTKAARSALERNIKAFDTARSWLCDDGQAKLREFAGGFHGDGCNPNDDAISECSNTFVHNVSQSGSALSPGAANKLFQNQLDCIRGEFQTCKADGASLTVVDGYLRTARTAFVTVAVSGATKSAASGSCLLPFVLYFAQAMVKRVVSGCS</sequence>
<gene>
    <name evidence="1" type="ORF">HPB49_007931</name>
</gene>
<dbReference type="Proteomes" id="UP000821865">
    <property type="component" value="Chromosome 8"/>
</dbReference>
<proteinExistence type="predicted"/>
<comment type="caution">
    <text evidence="1">The sequence shown here is derived from an EMBL/GenBank/DDBJ whole genome shotgun (WGS) entry which is preliminary data.</text>
</comment>
<protein>
    <submittedName>
        <fullName evidence="1">Uncharacterized protein</fullName>
    </submittedName>
</protein>
<dbReference type="EMBL" id="CM023477">
    <property type="protein sequence ID" value="KAH7937110.1"/>
    <property type="molecule type" value="Genomic_DNA"/>
</dbReference>
<evidence type="ECO:0000313" key="2">
    <source>
        <dbReference type="Proteomes" id="UP000821865"/>
    </source>
</evidence>
<organism evidence="1 2">
    <name type="scientific">Dermacentor silvarum</name>
    <name type="common">Tick</name>
    <dbReference type="NCBI Taxonomy" id="543639"/>
    <lineage>
        <taxon>Eukaryota</taxon>
        <taxon>Metazoa</taxon>
        <taxon>Ecdysozoa</taxon>
        <taxon>Arthropoda</taxon>
        <taxon>Chelicerata</taxon>
        <taxon>Arachnida</taxon>
        <taxon>Acari</taxon>
        <taxon>Parasitiformes</taxon>
        <taxon>Ixodida</taxon>
        <taxon>Ixodoidea</taxon>
        <taxon>Ixodidae</taxon>
        <taxon>Rhipicephalinae</taxon>
        <taxon>Dermacentor</taxon>
    </lineage>
</organism>
<name>A0ACB8C8D2_DERSI</name>
<reference evidence="1" key="1">
    <citation type="submission" date="2020-05" db="EMBL/GenBank/DDBJ databases">
        <title>Large-scale comparative analyses of tick genomes elucidate their genetic diversity and vector capacities.</title>
        <authorList>
            <person name="Jia N."/>
            <person name="Wang J."/>
            <person name="Shi W."/>
            <person name="Du L."/>
            <person name="Sun Y."/>
            <person name="Zhan W."/>
            <person name="Jiang J."/>
            <person name="Wang Q."/>
            <person name="Zhang B."/>
            <person name="Ji P."/>
            <person name="Sakyi L.B."/>
            <person name="Cui X."/>
            <person name="Yuan T."/>
            <person name="Jiang B."/>
            <person name="Yang W."/>
            <person name="Lam T.T.-Y."/>
            <person name="Chang Q."/>
            <person name="Ding S."/>
            <person name="Wang X."/>
            <person name="Zhu J."/>
            <person name="Ruan X."/>
            <person name="Zhao L."/>
            <person name="Wei J."/>
            <person name="Que T."/>
            <person name="Du C."/>
            <person name="Cheng J."/>
            <person name="Dai P."/>
            <person name="Han X."/>
            <person name="Huang E."/>
            <person name="Gao Y."/>
            <person name="Liu J."/>
            <person name="Shao H."/>
            <person name="Ye R."/>
            <person name="Li L."/>
            <person name="Wei W."/>
            <person name="Wang X."/>
            <person name="Wang C."/>
            <person name="Yang T."/>
            <person name="Huo Q."/>
            <person name="Li W."/>
            <person name="Guo W."/>
            <person name="Chen H."/>
            <person name="Zhou L."/>
            <person name="Ni X."/>
            <person name="Tian J."/>
            <person name="Zhou Y."/>
            <person name="Sheng Y."/>
            <person name="Liu T."/>
            <person name="Pan Y."/>
            <person name="Xia L."/>
            <person name="Li J."/>
            <person name="Zhao F."/>
            <person name="Cao W."/>
        </authorList>
    </citation>
    <scope>NUCLEOTIDE SEQUENCE</scope>
    <source>
        <strain evidence="1">Dsil-2018</strain>
    </source>
</reference>
<evidence type="ECO:0000313" key="1">
    <source>
        <dbReference type="EMBL" id="KAH7937110.1"/>
    </source>
</evidence>
<keyword evidence="2" id="KW-1185">Reference proteome</keyword>
<accession>A0ACB8C8D2</accession>